<feature type="transmembrane region" description="Helical" evidence="4">
    <location>
        <begin position="242"/>
        <end position="267"/>
    </location>
</feature>
<feature type="transmembrane region" description="Helical" evidence="4">
    <location>
        <begin position="74"/>
        <end position="92"/>
    </location>
</feature>
<accession>A0A5M6ISR5</accession>
<dbReference type="Gene3D" id="1.20.1250.20">
    <property type="entry name" value="MFS general substrate transporter like domains"/>
    <property type="match status" value="1"/>
</dbReference>
<evidence type="ECO:0000313" key="6">
    <source>
        <dbReference type="EMBL" id="KAA5610887.1"/>
    </source>
</evidence>
<dbReference type="GO" id="GO:0005886">
    <property type="term" value="C:plasma membrane"/>
    <property type="evidence" value="ECO:0007669"/>
    <property type="project" value="TreeGrafter"/>
</dbReference>
<proteinExistence type="predicted"/>
<sequence>MLSRDTRVNTLIGTGHFLSHFYVLCLPPMFIYWRPAFDVGYAQLGLAVTLMSGITAVLQTPVGFLVDRYGARRFLVGGTLLMTLTIAAMGFATAYWQILVLAALSGVGNSVIHPADYAILTGSVSKDRMGSAFGLHTFNGNLGFALGPPVIIALAEAIGWRGALMVVGLLGIPLVVTILLQSRFLVDQVRPHDDAPAMSGRELLLSRTMLLFFGFFMLGSMAGAGIQAWIITILHQTRGMDLALASTALTGYMIGATGGTLIGGYAADRIKRHLTFAAVLTTVSAVLVLAIAVLRLPDAVILALLFVSGIALGASRTPRDIMVKDAAPPGQIGKVFGFVSAGLPLGAAVTPAPFGFLIDQGYPMGVLVLVSVLLMLSILCGGTARAQAPVRAVPAPAE</sequence>
<keyword evidence="3 4" id="KW-0472">Membrane</keyword>
<dbReference type="AlphaFoldDB" id="A0A5M6ISR5"/>
<feature type="transmembrane region" description="Helical" evidence="4">
    <location>
        <begin position="39"/>
        <end position="62"/>
    </location>
</feature>
<feature type="transmembrane region" description="Helical" evidence="4">
    <location>
        <begin position="132"/>
        <end position="152"/>
    </location>
</feature>
<dbReference type="Proteomes" id="UP000325255">
    <property type="component" value="Unassembled WGS sequence"/>
</dbReference>
<dbReference type="OrthoDB" id="8894129at2"/>
<dbReference type="PROSITE" id="PS50850">
    <property type="entry name" value="MFS"/>
    <property type="match status" value="1"/>
</dbReference>
<dbReference type="SUPFAM" id="SSF103473">
    <property type="entry name" value="MFS general substrate transporter"/>
    <property type="match status" value="1"/>
</dbReference>
<feature type="transmembrane region" description="Helical" evidence="4">
    <location>
        <begin position="12"/>
        <end position="33"/>
    </location>
</feature>
<dbReference type="PANTHER" id="PTHR43129:SF1">
    <property type="entry name" value="FOSMIDOMYCIN RESISTANCE PROTEIN"/>
    <property type="match status" value="1"/>
</dbReference>
<feature type="domain" description="Major facilitator superfamily (MFS) profile" evidence="5">
    <location>
        <begin position="8"/>
        <end position="389"/>
    </location>
</feature>
<dbReference type="Pfam" id="PF07690">
    <property type="entry name" value="MFS_1"/>
    <property type="match status" value="1"/>
</dbReference>
<evidence type="ECO:0000256" key="3">
    <source>
        <dbReference type="ARBA" id="ARBA00023136"/>
    </source>
</evidence>
<feature type="transmembrane region" description="Helical" evidence="4">
    <location>
        <begin position="158"/>
        <end position="180"/>
    </location>
</feature>
<feature type="transmembrane region" description="Helical" evidence="4">
    <location>
        <begin position="299"/>
        <end position="315"/>
    </location>
</feature>
<evidence type="ECO:0000256" key="4">
    <source>
        <dbReference type="SAM" id="Phobius"/>
    </source>
</evidence>
<feature type="transmembrane region" description="Helical" evidence="4">
    <location>
        <begin position="274"/>
        <end position="293"/>
    </location>
</feature>
<dbReference type="InterPro" id="IPR036259">
    <property type="entry name" value="MFS_trans_sf"/>
</dbReference>
<keyword evidence="2 4" id="KW-1133">Transmembrane helix</keyword>
<dbReference type="PANTHER" id="PTHR43129">
    <property type="entry name" value="FOSMIDOMYCIN RESISTANCE PROTEIN"/>
    <property type="match status" value="1"/>
</dbReference>
<evidence type="ECO:0000256" key="2">
    <source>
        <dbReference type="ARBA" id="ARBA00022989"/>
    </source>
</evidence>
<reference evidence="6 7" key="1">
    <citation type="submission" date="2019-09" db="EMBL/GenBank/DDBJ databases">
        <title>Genome sequence of Rhodovastum atsumiense, a diverse member of the Acetobacteraceae family of non-sulfur purple photosynthetic bacteria.</title>
        <authorList>
            <person name="Meyer T."/>
            <person name="Kyndt J."/>
        </authorList>
    </citation>
    <scope>NUCLEOTIDE SEQUENCE [LARGE SCALE GENOMIC DNA]</scope>
    <source>
        <strain evidence="6 7">DSM 21279</strain>
    </source>
</reference>
<dbReference type="RefSeq" id="WP_150041983.1">
    <property type="nucleotide sequence ID" value="NZ_OW485601.1"/>
</dbReference>
<gene>
    <name evidence="6" type="ORF">F1189_16730</name>
</gene>
<evidence type="ECO:0000256" key="1">
    <source>
        <dbReference type="ARBA" id="ARBA00022692"/>
    </source>
</evidence>
<keyword evidence="1 4" id="KW-0812">Transmembrane</keyword>
<protein>
    <submittedName>
        <fullName evidence="6">MFS transporter</fullName>
    </submittedName>
</protein>
<feature type="transmembrane region" description="Helical" evidence="4">
    <location>
        <begin position="364"/>
        <end position="384"/>
    </location>
</feature>
<evidence type="ECO:0000313" key="7">
    <source>
        <dbReference type="Proteomes" id="UP000325255"/>
    </source>
</evidence>
<dbReference type="InterPro" id="IPR020846">
    <property type="entry name" value="MFS_dom"/>
</dbReference>
<organism evidence="6 7">
    <name type="scientific">Rhodovastum atsumiense</name>
    <dbReference type="NCBI Taxonomy" id="504468"/>
    <lineage>
        <taxon>Bacteria</taxon>
        <taxon>Pseudomonadati</taxon>
        <taxon>Pseudomonadota</taxon>
        <taxon>Alphaproteobacteria</taxon>
        <taxon>Acetobacterales</taxon>
        <taxon>Acetobacteraceae</taxon>
        <taxon>Rhodovastum</taxon>
    </lineage>
</organism>
<comment type="caution">
    <text evidence="6">The sequence shown here is derived from an EMBL/GenBank/DDBJ whole genome shotgun (WGS) entry which is preliminary data.</text>
</comment>
<name>A0A5M6ISR5_9PROT</name>
<dbReference type="InterPro" id="IPR011701">
    <property type="entry name" value="MFS"/>
</dbReference>
<evidence type="ECO:0000259" key="5">
    <source>
        <dbReference type="PROSITE" id="PS50850"/>
    </source>
</evidence>
<keyword evidence="7" id="KW-1185">Reference proteome</keyword>
<dbReference type="EMBL" id="VWPK01000026">
    <property type="protein sequence ID" value="KAA5610887.1"/>
    <property type="molecule type" value="Genomic_DNA"/>
</dbReference>
<feature type="transmembrane region" description="Helical" evidence="4">
    <location>
        <begin position="208"/>
        <end position="230"/>
    </location>
</feature>
<feature type="transmembrane region" description="Helical" evidence="4">
    <location>
        <begin position="335"/>
        <end position="358"/>
    </location>
</feature>
<dbReference type="GO" id="GO:0022857">
    <property type="term" value="F:transmembrane transporter activity"/>
    <property type="evidence" value="ECO:0007669"/>
    <property type="project" value="InterPro"/>
</dbReference>
<feature type="transmembrane region" description="Helical" evidence="4">
    <location>
        <begin position="98"/>
        <end position="120"/>
    </location>
</feature>